<dbReference type="RefSeq" id="XP_031003473.1">
    <property type="nucleotide sequence ID" value="XM_031151580.1"/>
</dbReference>
<keyword evidence="4" id="KW-0408">Iron</keyword>
<dbReference type="OrthoDB" id="406156at2759"/>
<keyword evidence="2" id="KW-0479">Metal-binding</keyword>
<dbReference type="InterPro" id="IPR044861">
    <property type="entry name" value="IPNS-like_FE2OG_OXY"/>
</dbReference>
<feature type="domain" description="Non-haem dioxygenase N-terminal" evidence="6">
    <location>
        <begin position="37"/>
        <end position="139"/>
    </location>
</feature>
<organism evidence="7 8">
    <name type="scientific">Lachnellula hyalina</name>
    <dbReference type="NCBI Taxonomy" id="1316788"/>
    <lineage>
        <taxon>Eukaryota</taxon>
        <taxon>Fungi</taxon>
        <taxon>Dikarya</taxon>
        <taxon>Ascomycota</taxon>
        <taxon>Pezizomycotina</taxon>
        <taxon>Leotiomycetes</taxon>
        <taxon>Helotiales</taxon>
        <taxon>Lachnaceae</taxon>
        <taxon>Lachnellula</taxon>
    </lineage>
</organism>
<dbReference type="Pfam" id="PF03171">
    <property type="entry name" value="2OG-FeII_Oxy"/>
    <property type="match status" value="1"/>
</dbReference>
<dbReference type="GO" id="GO:0046872">
    <property type="term" value="F:metal ion binding"/>
    <property type="evidence" value="ECO:0007669"/>
    <property type="project" value="UniProtKB-KW"/>
</dbReference>
<dbReference type="PANTHER" id="PTHR10209">
    <property type="entry name" value="OXIDOREDUCTASE, 2OG-FE II OXYGENASE FAMILY PROTEIN"/>
    <property type="match status" value="1"/>
</dbReference>
<dbReference type="GeneID" id="41986843"/>
<dbReference type="AlphaFoldDB" id="A0A8H8TXU5"/>
<evidence type="ECO:0000256" key="4">
    <source>
        <dbReference type="ARBA" id="ARBA00023004"/>
    </source>
</evidence>
<reference evidence="7 8" key="1">
    <citation type="submission" date="2018-05" db="EMBL/GenBank/DDBJ databases">
        <title>Genome sequencing and assembly of the regulated plant pathogen Lachnellula willkommii and related sister species for the development of diagnostic species identification markers.</title>
        <authorList>
            <person name="Giroux E."/>
            <person name="Bilodeau G."/>
        </authorList>
    </citation>
    <scope>NUCLEOTIDE SEQUENCE [LARGE SCALE GENOMIC DNA]</scope>
    <source>
        <strain evidence="7 8">CBS 185.66</strain>
    </source>
</reference>
<evidence type="ECO:0000256" key="2">
    <source>
        <dbReference type="ARBA" id="ARBA00022723"/>
    </source>
</evidence>
<name>A0A8H8TXU5_9HELO</name>
<dbReference type="Gene3D" id="2.60.120.330">
    <property type="entry name" value="B-lactam Antibiotic, Isopenicillin N Synthase, Chain"/>
    <property type="match status" value="1"/>
</dbReference>
<evidence type="ECO:0000256" key="3">
    <source>
        <dbReference type="ARBA" id="ARBA00023002"/>
    </source>
</evidence>
<dbReference type="GO" id="GO:0051213">
    <property type="term" value="F:dioxygenase activity"/>
    <property type="evidence" value="ECO:0007669"/>
    <property type="project" value="UniProtKB-KW"/>
</dbReference>
<feature type="domain" description="Isopenicillin N synthase-like Fe(2+) 2OG dioxygenase" evidence="5">
    <location>
        <begin position="214"/>
        <end position="275"/>
    </location>
</feature>
<dbReference type="EMBL" id="QGMH01000121">
    <property type="protein sequence ID" value="TVY24685.1"/>
    <property type="molecule type" value="Genomic_DNA"/>
</dbReference>
<dbReference type="InterPro" id="IPR027443">
    <property type="entry name" value="IPNS-like_sf"/>
</dbReference>
<evidence type="ECO:0000259" key="5">
    <source>
        <dbReference type="Pfam" id="PF03171"/>
    </source>
</evidence>
<dbReference type="Pfam" id="PF14226">
    <property type="entry name" value="DIOX_N"/>
    <property type="match status" value="1"/>
</dbReference>
<protein>
    <submittedName>
        <fullName evidence="7">Putative 2-oxoglutarate-dependent dioxygenase</fullName>
    </submittedName>
</protein>
<accession>A0A8H8TXU5</accession>
<dbReference type="SUPFAM" id="SSF51197">
    <property type="entry name" value="Clavaminate synthase-like"/>
    <property type="match status" value="1"/>
</dbReference>
<gene>
    <name evidence="7" type="primary">JRG21</name>
    <name evidence="7" type="ORF">LHYA1_G006645</name>
</gene>
<dbReference type="Proteomes" id="UP000431533">
    <property type="component" value="Unassembled WGS sequence"/>
</dbReference>
<dbReference type="InterPro" id="IPR026992">
    <property type="entry name" value="DIOX_N"/>
</dbReference>
<proteinExistence type="inferred from homology"/>
<comment type="caution">
    <text evidence="7">The sequence shown here is derived from an EMBL/GenBank/DDBJ whole genome shotgun (WGS) entry which is preliminary data.</text>
</comment>
<evidence type="ECO:0000313" key="7">
    <source>
        <dbReference type="EMBL" id="TVY24685.1"/>
    </source>
</evidence>
<dbReference type="PANTHER" id="PTHR10209:SF172">
    <property type="entry name" value="FE2OG DIOXYGENASE DOMAIN-CONTAINING PROTEIN"/>
    <property type="match status" value="1"/>
</dbReference>
<comment type="similarity">
    <text evidence="1">Belongs to the iron/ascorbate-dependent oxidoreductase family.</text>
</comment>
<keyword evidence="7" id="KW-0223">Dioxygenase</keyword>
<evidence type="ECO:0000256" key="1">
    <source>
        <dbReference type="ARBA" id="ARBA00008056"/>
    </source>
</evidence>
<evidence type="ECO:0000259" key="6">
    <source>
        <dbReference type="Pfam" id="PF14226"/>
    </source>
</evidence>
<sequence length="382" mass="43440">MATPFNLPISKTPKPEIPKWAPPQPTKMHLDWADLRTIELSLLDSPDPEVVAGLVAKTKAAIEEDGFLFLTNYGVSLEQLHRQFDLAQFLHANISEEDKAKLLWDPSTGVFAGFKPRFGWKREPGKFDGIEHFNFYSPEFEDIKKVPECIVPFMDEITAFCDYLMNSVNRRLLKLLSLVLELPDDYLWENVQSHDGLVGDGYFRHALYYPLEAKHKKERKGIRMYGHTDYGTTTLLFSVPVTALQIWGSDNKWRYVKYKPGALVVNLGETLEVAEPPADQENEQRLSLVFFNGSKGDMRLKPAMESPLIQREGFVLKQGVFTQFKKLIDSGRPVPTNKEWREAQVRTRLQMAPEERLAGAKDINGTKYGADVILGVQVVLPA</sequence>
<evidence type="ECO:0000313" key="8">
    <source>
        <dbReference type="Proteomes" id="UP000431533"/>
    </source>
</evidence>
<keyword evidence="3" id="KW-0560">Oxidoreductase</keyword>
<keyword evidence="8" id="KW-1185">Reference proteome</keyword>